<dbReference type="RefSeq" id="XP_015590621.1">
    <property type="nucleotide sequence ID" value="XM_015735135.2"/>
</dbReference>
<accession>A0AAJ7BNS7</accession>
<evidence type="ECO:0000313" key="3">
    <source>
        <dbReference type="RefSeq" id="XP_024938710.1"/>
    </source>
</evidence>
<dbReference type="Pfam" id="PF00612">
    <property type="entry name" value="IQ"/>
    <property type="match status" value="1"/>
</dbReference>
<dbReference type="InterPro" id="IPR000048">
    <property type="entry name" value="IQ_motif_EF-hand-BS"/>
</dbReference>
<dbReference type="PANTHER" id="PTHR34927">
    <property type="entry name" value="IQ DOMAIN-CONTAINING PROTEIN K"/>
    <property type="match status" value="1"/>
</dbReference>
<keyword evidence="1" id="KW-1185">Reference proteome</keyword>
<dbReference type="RefSeq" id="XP_024938710.1">
    <property type="nucleotide sequence ID" value="XM_025082942.1"/>
</dbReference>
<organism evidence="1 2">
    <name type="scientific">Cephus cinctus</name>
    <name type="common">Wheat stem sawfly</name>
    <dbReference type="NCBI Taxonomy" id="211228"/>
    <lineage>
        <taxon>Eukaryota</taxon>
        <taxon>Metazoa</taxon>
        <taxon>Ecdysozoa</taxon>
        <taxon>Arthropoda</taxon>
        <taxon>Hexapoda</taxon>
        <taxon>Insecta</taxon>
        <taxon>Pterygota</taxon>
        <taxon>Neoptera</taxon>
        <taxon>Endopterygota</taxon>
        <taxon>Hymenoptera</taxon>
        <taxon>Cephoidea</taxon>
        <taxon>Cephidae</taxon>
        <taxon>Cephus</taxon>
    </lineage>
</organism>
<gene>
    <name evidence="2 3" type="primary">LOC107265551</name>
</gene>
<dbReference type="Proteomes" id="UP000694920">
    <property type="component" value="Unplaced"/>
</dbReference>
<name>A0AAJ7BNS7_CEPCN</name>
<protein>
    <submittedName>
        <fullName evidence="2 3">Uncharacterized protein LOC107265551</fullName>
    </submittedName>
</protein>
<evidence type="ECO:0000313" key="1">
    <source>
        <dbReference type="Proteomes" id="UP000694920"/>
    </source>
</evidence>
<dbReference type="KEGG" id="ccin:107265551"/>
<dbReference type="PROSITE" id="PS50096">
    <property type="entry name" value="IQ"/>
    <property type="match status" value="1"/>
</dbReference>
<proteinExistence type="predicted"/>
<dbReference type="CDD" id="cd22969">
    <property type="entry name" value="DD_IQCK"/>
    <property type="match status" value="1"/>
</dbReference>
<dbReference type="PANTHER" id="PTHR34927:SF1">
    <property type="entry name" value="IQ DOMAIN-CONTAINING PROTEIN K"/>
    <property type="match status" value="1"/>
</dbReference>
<dbReference type="GeneID" id="107265551"/>
<dbReference type="InterPro" id="IPR043408">
    <property type="entry name" value="IQCK"/>
</dbReference>
<reference evidence="2 3" key="1">
    <citation type="submission" date="2025-04" db="UniProtKB">
        <authorList>
            <consortium name="RefSeq"/>
        </authorList>
    </citation>
    <scope>IDENTIFICATION</scope>
</reference>
<evidence type="ECO:0000313" key="2">
    <source>
        <dbReference type="RefSeq" id="XP_015590621.1"/>
    </source>
</evidence>
<sequence>MAAVSADTRQQRNEQLLRKQIKIKYKMALSLSTSLHFSSTSENQSISEEQNEVEICFCPFSDSDRDFDEFENLERECEEEEEESFSLWETILRETEDELAPCREWINEQEELKRKIPHHDSPAHYLNNEIFPVLLPAMENMLKQARQWNVLRIQKSRFNGLDYLAEVLWNKSPRHPERSKRWLDVFSIPPFRIWLKLNPRPIYPKSWLWTEEQAALILQRWIRGWIVRKQEDVQEMRQFWKAIRTEKAKDASLGTGQRSEDEDLNPCDRYKLSIKKKINPF</sequence>
<dbReference type="AlphaFoldDB" id="A0AAJ7BNS7"/>